<dbReference type="EMBL" id="QJKJ01015344">
    <property type="protein sequence ID" value="RDX62686.1"/>
    <property type="molecule type" value="Genomic_DNA"/>
</dbReference>
<evidence type="ECO:0000313" key="3">
    <source>
        <dbReference type="Proteomes" id="UP000257109"/>
    </source>
</evidence>
<dbReference type="PANTHER" id="PTHR48475:SF2">
    <property type="entry name" value="RIBONUCLEASE H"/>
    <property type="match status" value="1"/>
</dbReference>
<feature type="non-terminal residue" evidence="2">
    <location>
        <position position="1"/>
    </location>
</feature>
<dbReference type="InterPro" id="IPR002156">
    <property type="entry name" value="RNaseH_domain"/>
</dbReference>
<protein>
    <recommendedName>
        <fullName evidence="1">RNase H type-1 domain-containing protein</fullName>
    </recommendedName>
</protein>
<sequence>MIGWVIELSEFDIIYERMGHIKAQVLADFINELTPNSGKEEAPWRVRDGCYLLTGPPTREAAKRDNNQAKYEAFLEGIRLVRVLGATRLIVKSDSQLVIGQVNDEYQARDHQAQDGTFEGFTLLHVPREQNEKVDLLAKLASM</sequence>
<accession>A0A371E9H9</accession>
<dbReference type="PANTHER" id="PTHR48475">
    <property type="entry name" value="RIBONUCLEASE H"/>
    <property type="match status" value="1"/>
</dbReference>
<dbReference type="AlphaFoldDB" id="A0A371E9H9"/>
<dbReference type="OrthoDB" id="1740909at2759"/>
<dbReference type="InterPro" id="IPR036397">
    <property type="entry name" value="RNaseH_sf"/>
</dbReference>
<comment type="caution">
    <text evidence="2">The sequence shown here is derived from an EMBL/GenBank/DDBJ whole genome shotgun (WGS) entry which is preliminary data.</text>
</comment>
<dbReference type="Proteomes" id="UP000257109">
    <property type="component" value="Unassembled WGS sequence"/>
</dbReference>
<feature type="domain" description="RNase H type-1" evidence="1">
    <location>
        <begin position="61"/>
        <end position="141"/>
    </location>
</feature>
<evidence type="ECO:0000313" key="2">
    <source>
        <dbReference type="EMBL" id="RDX62686.1"/>
    </source>
</evidence>
<reference evidence="2" key="1">
    <citation type="submission" date="2018-05" db="EMBL/GenBank/DDBJ databases">
        <title>Draft genome of Mucuna pruriens seed.</title>
        <authorList>
            <person name="Nnadi N.E."/>
            <person name="Vos R."/>
            <person name="Hasami M.H."/>
            <person name="Devisetty U.K."/>
            <person name="Aguiy J.C."/>
        </authorList>
    </citation>
    <scope>NUCLEOTIDE SEQUENCE [LARGE SCALE GENOMIC DNA]</scope>
    <source>
        <strain evidence="2">JCA_2017</strain>
    </source>
</reference>
<organism evidence="2 3">
    <name type="scientific">Mucuna pruriens</name>
    <name type="common">Velvet bean</name>
    <name type="synonym">Dolichos pruriens</name>
    <dbReference type="NCBI Taxonomy" id="157652"/>
    <lineage>
        <taxon>Eukaryota</taxon>
        <taxon>Viridiplantae</taxon>
        <taxon>Streptophyta</taxon>
        <taxon>Embryophyta</taxon>
        <taxon>Tracheophyta</taxon>
        <taxon>Spermatophyta</taxon>
        <taxon>Magnoliopsida</taxon>
        <taxon>eudicotyledons</taxon>
        <taxon>Gunneridae</taxon>
        <taxon>Pentapetalae</taxon>
        <taxon>rosids</taxon>
        <taxon>fabids</taxon>
        <taxon>Fabales</taxon>
        <taxon>Fabaceae</taxon>
        <taxon>Papilionoideae</taxon>
        <taxon>50 kb inversion clade</taxon>
        <taxon>NPAAA clade</taxon>
        <taxon>indigoferoid/millettioid clade</taxon>
        <taxon>Phaseoleae</taxon>
        <taxon>Mucuna</taxon>
    </lineage>
</organism>
<dbReference type="Pfam" id="PF13456">
    <property type="entry name" value="RVT_3"/>
    <property type="match status" value="1"/>
</dbReference>
<dbReference type="InterPro" id="IPR012337">
    <property type="entry name" value="RNaseH-like_sf"/>
</dbReference>
<gene>
    <name evidence="2" type="ORF">CR513_58960</name>
</gene>
<name>A0A371E9H9_MUCPR</name>
<evidence type="ECO:0000259" key="1">
    <source>
        <dbReference type="Pfam" id="PF13456"/>
    </source>
</evidence>
<proteinExistence type="predicted"/>
<dbReference type="GO" id="GO:0004523">
    <property type="term" value="F:RNA-DNA hybrid ribonuclease activity"/>
    <property type="evidence" value="ECO:0007669"/>
    <property type="project" value="InterPro"/>
</dbReference>
<dbReference type="Gene3D" id="3.30.420.10">
    <property type="entry name" value="Ribonuclease H-like superfamily/Ribonuclease H"/>
    <property type="match status" value="1"/>
</dbReference>
<dbReference type="GO" id="GO:0003676">
    <property type="term" value="F:nucleic acid binding"/>
    <property type="evidence" value="ECO:0007669"/>
    <property type="project" value="InterPro"/>
</dbReference>
<keyword evidence="3" id="KW-1185">Reference proteome</keyword>
<dbReference type="SUPFAM" id="SSF53098">
    <property type="entry name" value="Ribonuclease H-like"/>
    <property type="match status" value="1"/>
</dbReference>